<sequence length="105" mass="11340">MGPKTQDGTTVIIVRRLTGQPFAINPDLIERIECTPDTILVLLDGTRYIVNESLDEVVSLIQDHRAAIVARSLTVSTTTDIAPADPGIGGDNVIVPLHTRPRGEQ</sequence>
<dbReference type="Proteomes" id="UP000318693">
    <property type="component" value="Unassembled WGS sequence"/>
</dbReference>
<dbReference type="EMBL" id="VJXR01000020">
    <property type="protein sequence ID" value="TRW45635.1"/>
    <property type="molecule type" value="Genomic_DNA"/>
</dbReference>
<dbReference type="AlphaFoldDB" id="A0A552WSE3"/>
<keyword evidence="1" id="KW-0966">Cell projection</keyword>
<evidence type="ECO:0000313" key="2">
    <source>
        <dbReference type="Proteomes" id="UP000318693"/>
    </source>
</evidence>
<dbReference type="PANTHER" id="PTHR39185">
    <property type="entry name" value="SWARMING MOTILITY PROTEIN SWRD"/>
    <property type="match status" value="1"/>
</dbReference>
<accession>A0A552WSE3</accession>
<evidence type="ECO:0000313" key="1">
    <source>
        <dbReference type="EMBL" id="TRW45635.1"/>
    </source>
</evidence>
<dbReference type="Pfam" id="PF06289">
    <property type="entry name" value="FlbD"/>
    <property type="match status" value="1"/>
</dbReference>
<comment type="caution">
    <text evidence="1">The sequence shown here is derived from an EMBL/GenBank/DDBJ whole genome shotgun (WGS) entry which is preliminary data.</text>
</comment>
<gene>
    <name evidence="1" type="ORF">FJ693_08890</name>
</gene>
<reference evidence="1 2" key="1">
    <citation type="submission" date="2019-07" db="EMBL/GenBank/DDBJ databases">
        <title>Georgenia wutianyii sp. nov. and Georgenia *** sp. nov. isolated from plateau pika (Ochotona curzoniae) in the Qinghai-Tibet plateau of China.</title>
        <authorList>
            <person name="Tian Z."/>
        </authorList>
    </citation>
    <scope>NUCLEOTIDE SEQUENCE [LARGE SCALE GENOMIC DNA]</scope>
    <source>
        <strain evidence="1 2">Z446</strain>
    </source>
</reference>
<protein>
    <submittedName>
        <fullName evidence="1">Flagellar protein FlbD</fullName>
    </submittedName>
</protein>
<dbReference type="InterPro" id="IPR009384">
    <property type="entry name" value="SwrD-like"/>
</dbReference>
<keyword evidence="1" id="KW-0282">Flagellum</keyword>
<keyword evidence="2" id="KW-1185">Reference proteome</keyword>
<keyword evidence="1" id="KW-0969">Cilium</keyword>
<dbReference type="PANTHER" id="PTHR39185:SF1">
    <property type="entry name" value="SWARMING MOTILITY PROTEIN SWRD"/>
    <property type="match status" value="1"/>
</dbReference>
<proteinExistence type="predicted"/>
<organism evidence="1 2">
    <name type="scientific">Georgenia yuyongxinii</name>
    <dbReference type="NCBI Taxonomy" id="2589797"/>
    <lineage>
        <taxon>Bacteria</taxon>
        <taxon>Bacillati</taxon>
        <taxon>Actinomycetota</taxon>
        <taxon>Actinomycetes</taxon>
        <taxon>Micrococcales</taxon>
        <taxon>Bogoriellaceae</taxon>
        <taxon>Georgenia</taxon>
    </lineage>
</organism>
<name>A0A552WSE3_9MICO</name>